<accession>A0A1K2IPI3</accession>
<sequence length="161" mass="16905">MKKLFLLLIIAVFVISNVNAQGQLKGGVNLGLPVGDAGDFTTFSIAVDLGYLFEVSDSFDAGVVTGFSHSFGDEIGGFEIDDIQFLPLAAAGRLGVSDKFVVGADLGYAVGINEGNDGGFYYAPRVQYSLSEGLDLVLAYRGVSRDGSSFDVLTLGVEFGL</sequence>
<keyword evidence="1 2" id="KW-0732">Signal</keyword>
<dbReference type="STRING" id="369401.SAMN05428642_104115"/>
<organism evidence="4 5">
    <name type="scientific">Flaviramulus basaltis</name>
    <dbReference type="NCBI Taxonomy" id="369401"/>
    <lineage>
        <taxon>Bacteria</taxon>
        <taxon>Pseudomonadati</taxon>
        <taxon>Bacteroidota</taxon>
        <taxon>Flavobacteriia</taxon>
        <taxon>Flavobacteriales</taxon>
        <taxon>Flavobacteriaceae</taxon>
        <taxon>Flaviramulus</taxon>
    </lineage>
</organism>
<feature type="chain" id="PRO_5012656545" description="Outer membrane protein beta-barrel domain-containing protein" evidence="2">
    <location>
        <begin position="21"/>
        <end position="161"/>
    </location>
</feature>
<protein>
    <recommendedName>
        <fullName evidence="3">Outer membrane protein beta-barrel domain-containing protein</fullName>
    </recommendedName>
</protein>
<evidence type="ECO:0000256" key="1">
    <source>
        <dbReference type="ARBA" id="ARBA00022729"/>
    </source>
</evidence>
<evidence type="ECO:0000256" key="2">
    <source>
        <dbReference type="SAM" id="SignalP"/>
    </source>
</evidence>
<dbReference type="InterPro" id="IPR027385">
    <property type="entry name" value="Beta-barrel_OMP"/>
</dbReference>
<name>A0A1K2IPI3_9FLAO</name>
<dbReference type="Proteomes" id="UP000182544">
    <property type="component" value="Unassembled WGS sequence"/>
</dbReference>
<evidence type="ECO:0000313" key="5">
    <source>
        <dbReference type="Proteomes" id="UP000182544"/>
    </source>
</evidence>
<evidence type="ECO:0000259" key="3">
    <source>
        <dbReference type="Pfam" id="PF13505"/>
    </source>
</evidence>
<dbReference type="SUPFAM" id="SSF56925">
    <property type="entry name" value="OMPA-like"/>
    <property type="match status" value="1"/>
</dbReference>
<dbReference type="RefSeq" id="WP_072403298.1">
    <property type="nucleotide sequence ID" value="NZ_FPKV01000004.1"/>
</dbReference>
<evidence type="ECO:0000313" key="4">
    <source>
        <dbReference type="EMBL" id="SFZ94357.1"/>
    </source>
</evidence>
<dbReference type="OrthoDB" id="1492374at2"/>
<dbReference type="InterPro" id="IPR011250">
    <property type="entry name" value="OMP/PagP_B-barrel"/>
</dbReference>
<keyword evidence="5" id="KW-1185">Reference proteome</keyword>
<feature type="signal peptide" evidence="2">
    <location>
        <begin position="1"/>
        <end position="20"/>
    </location>
</feature>
<feature type="domain" description="Outer membrane protein beta-barrel" evidence="3">
    <location>
        <begin position="7"/>
        <end position="158"/>
    </location>
</feature>
<dbReference type="Pfam" id="PF13505">
    <property type="entry name" value="OMP_b-brl"/>
    <property type="match status" value="1"/>
</dbReference>
<reference evidence="4 5" key="1">
    <citation type="submission" date="2016-10" db="EMBL/GenBank/DDBJ databases">
        <authorList>
            <person name="de Groot N.N."/>
        </authorList>
    </citation>
    <scope>NUCLEOTIDE SEQUENCE [LARGE SCALE GENOMIC DNA]</scope>
    <source>
        <strain evidence="4 5">DSM 18180</strain>
    </source>
</reference>
<dbReference type="AlphaFoldDB" id="A0A1K2IPI3"/>
<dbReference type="EMBL" id="FPKV01000004">
    <property type="protein sequence ID" value="SFZ94357.1"/>
    <property type="molecule type" value="Genomic_DNA"/>
</dbReference>
<proteinExistence type="predicted"/>
<gene>
    <name evidence="4" type="ORF">SAMN05428642_104115</name>
</gene>